<dbReference type="SUPFAM" id="SSF48317">
    <property type="entry name" value="Acid phosphatase/Vanadium-dependent haloperoxidase"/>
    <property type="match status" value="1"/>
</dbReference>
<evidence type="ECO:0000259" key="2">
    <source>
        <dbReference type="SMART" id="SM00014"/>
    </source>
</evidence>
<evidence type="ECO:0000256" key="1">
    <source>
        <dbReference type="SAM" id="SignalP"/>
    </source>
</evidence>
<feature type="domain" description="Phosphatidic acid phosphatase type 2/haloperoxidase" evidence="2">
    <location>
        <begin position="126"/>
        <end position="237"/>
    </location>
</feature>
<gene>
    <name evidence="3" type="ORF">F8C82_01850</name>
</gene>
<accession>A0A6L3ZGK5</accession>
<dbReference type="Proteomes" id="UP000484164">
    <property type="component" value="Unassembled WGS sequence"/>
</dbReference>
<dbReference type="AlphaFoldDB" id="A0A6L3ZGK5"/>
<dbReference type="Pfam" id="PF01569">
    <property type="entry name" value="PAP2"/>
    <property type="match status" value="1"/>
</dbReference>
<dbReference type="PANTHER" id="PTHR14969:SF13">
    <property type="entry name" value="AT30094P"/>
    <property type="match status" value="1"/>
</dbReference>
<dbReference type="InterPro" id="IPR036938">
    <property type="entry name" value="PAP2/HPO_sf"/>
</dbReference>
<feature type="signal peptide" evidence="1">
    <location>
        <begin position="1"/>
        <end position="23"/>
    </location>
</feature>
<keyword evidence="1" id="KW-0732">Signal</keyword>
<dbReference type="RefSeq" id="WP_151691736.1">
    <property type="nucleotide sequence ID" value="NZ_BMGX01000002.1"/>
</dbReference>
<comment type="caution">
    <text evidence="3">The sequence shown here is derived from an EMBL/GenBank/DDBJ whole genome shotgun (WGS) entry which is preliminary data.</text>
</comment>
<evidence type="ECO:0000313" key="3">
    <source>
        <dbReference type="EMBL" id="KAB2817166.1"/>
    </source>
</evidence>
<dbReference type="CDD" id="cd03394">
    <property type="entry name" value="PAP2_like_5"/>
    <property type="match status" value="1"/>
</dbReference>
<keyword evidence="4" id="KW-1185">Reference proteome</keyword>
<dbReference type="PANTHER" id="PTHR14969">
    <property type="entry name" value="SPHINGOSINE-1-PHOSPHATE PHOSPHOHYDROLASE"/>
    <property type="match status" value="1"/>
</dbReference>
<dbReference type="InterPro" id="IPR000326">
    <property type="entry name" value="PAP2/HPO"/>
</dbReference>
<feature type="chain" id="PRO_5027068256" evidence="1">
    <location>
        <begin position="24"/>
        <end position="259"/>
    </location>
</feature>
<dbReference type="EMBL" id="WBVQ01000001">
    <property type="protein sequence ID" value="KAB2817166.1"/>
    <property type="molecule type" value="Genomic_DNA"/>
</dbReference>
<dbReference type="SMART" id="SM00014">
    <property type="entry name" value="acidPPc"/>
    <property type="match status" value="1"/>
</dbReference>
<proteinExistence type="predicted"/>
<dbReference type="OrthoDB" id="9773582at2"/>
<reference evidence="3 4" key="1">
    <citation type="submission" date="2019-10" db="EMBL/GenBank/DDBJ databases">
        <title>Genome sequence of Phaeocystidibacter marisrubri JCM30614 (type strain).</title>
        <authorList>
            <person name="Bowman J.P."/>
        </authorList>
    </citation>
    <scope>NUCLEOTIDE SEQUENCE [LARGE SCALE GENOMIC DNA]</scope>
    <source>
        <strain evidence="3 4">JCM 30614</strain>
    </source>
</reference>
<dbReference type="Gene3D" id="1.20.144.10">
    <property type="entry name" value="Phosphatidic acid phosphatase type 2/haloperoxidase"/>
    <property type="match status" value="1"/>
</dbReference>
<name>A0A6L3ZGK5_9FLAO</name>
<protein>
    <submittedName>
        <fullName evidence="3">Phosphatase PAP2 family protein</fullName>
    </submittedName>
</protein>
<evidence type="ECO:0000313" key="4">
    <source>
        <dbReference type="Proteomes" id="UP000484164"/>
    </source>
</evidence>
<sequence>MKFSNLILALPILTVLFSNTSFAQADSTYWRGWYETPIDVVNLTRWETSDWWVASGVLVGGVALYTQDEAIRESVQGFRSPTTDNLSKYIAEPFGSGYYSMGATAIAYGAGWAFKDEKLRRTSLQAAKAYVLTAGATFVLKQLTHRSRPYESGRDDLWYGPYALTFENDGFPSGHTSTAFAVASVYAHAYSDRPWLQVGLYSVAGLTALSRMNDDKHWASDVFIGAALGWYIGRTIVKTDSQLTIAPSGNGIYLSWSID</sequence>
<organism evidence="3 4">
    <name type="scientific">Phaeocystidibacter marisrubri</name>
    <dbReference type="NCBI Taxonomy" id="1577780"/>
    <lineage>
        <taxon>Bacteria</taxon>
        <taxon>Pseudomonadati</taxon>
        <taxon>Bacteroidota</taxon>
        <taxon>Flavobacteriia</taxon>
        <taxon>Flavobacteriales</taxon>
        <taxon>Phaeocystidibacteraceae</taxon>
        <taxon>Phaeocystidibacter</taxon>
    </lineage>
</organism>